<feature type="transmembrane region" description="Helical" evidence="1">
    <location>
        <begin position="86"/>
        <end position="106"/>
    </location>
</feature>
<evidence type="ECO:0000313" key="2">
    <source>
        <dbReference type="EMBL" id="KKI51689.1"/>
    </source>
</evidence>
<keyword evidence="1" id="KW-0812">Transmembrane</keyword>
<proteinExistence type="predicted"/>
<sequence>MAKYGMRVVLFILFGLGGGLCGLLFLLSRFPRLYRYPVKISGTNVEIQYHIAKIALCIGQLITVVVTCILMVRVYHQNITTQSGDFWQMLLRSLIAGCIVYLVYFFTARHYR</sequence>
<dbReference type="Proteomes" id="UP000034076">
    <property type="component" value="Unassembled WGS sequence"/>
</dbReference>
<evidence type="ECO:0000313" key="3">
    <source>
        <dbReference type="Proteomes" id="UP000034076"/>
    </source>
</evidence>
<keyword evidence="1" id="KW-1133">Transmembrane helix</keyword>
<protein>
    <submittedName>
        <fullName evidence="2">Uncharacterized protein</fullName>
    </submittedName>
</protein>
<evidence type="ECO:0000256" key="1">
    <source>
        <dbReference type="SAM" id="Phobius"/>
    </source>
</evidence>
<feature type="transmembrane region" description="Helical" evidence="1">
    <location>
        <begin position="51"/>
        <end position="74"/>
    </location>
</feature>
<keyword evidence="1" id="KW-0472">Membrane</keyword>
<feature type="transmembrane region" description="Helical" evidence="1">
    <location>
        <begin position="6"/>
        <end position="30"/>
    </location>
</feature>
<keyword evidence="3" id="KW-1185">Reference proteome</keyword>
<organism evidence="2 3">
    <name type="scientific">Christensenella hongkongensis</name>
    <dbReference type="NCBI Taxonomy" id="270498"/>
    <lineage>
        <taxon>Bacteria</taxon>
        <taxon>Bacillati</taxon>
        <taxon>Bacillota</taxon>
        <taxon>Clostridia</taxon>
        <taxon>Christensenellales</taxon>
        <taxon>Christensenellaceae</taxon>
        <taxon>Christensenella</taxon>
    </lineage>
</organism>
<dbReference type="EMBL" id="LAYJ01000068">
    <property type="protein sequence ID" value="KKI51689.1"/>
    <property type="molecule type" value="Genomic_DNA"/>
</dbReference>
<gene>
    <name evidence="2" type="ORF">CHK_0856</name>
</gene>
<dbReference type="STRING" id="270498.CHK_0856"/>
<accession>A0A0M2NGM1</accession>
<dbReference type="AlphaFoldDB" id="A0A0M2NGM1"/>
<name>A0A0M2NGM1_9FIRM</name>
<reference evidence="2 3" key="1">
    <citation type="submission" date="2015-04" db="EMBL/GenBank/DDBJ databases">
        <title>Draft genome sequence of bacteremic isolate Catabacter hongkongensis type strain HKU16T.</title>
        <authorList>
            <person name="Lau S.K."/>
            <person name="Teng J.L."/>
            <person name="Huang Y."/>
            <person name="Curreem S.O."/>
            <person name="Tsui S.K."/>
            <person name="Woo P.C."/>
        </authorList>
    </citation>
    <scope>NUCLEOTIDE SEQUENCE [LARGE SCALE GENOMIC DNA]</scope>
    <source>
        <strain evidence="2 3">HKU16</strain>
    </source>
</reference>
<comment type="caution">
    <text evidence="2">The sequence shown here is derived from an EMBL/GenBank/DDBJ whole genome shotgun (WGS) entry which is preliminary data.</text>
</comment>